<accession>A0A914W949</accession>
<dbReference type="CDD" id="cd00637">
    <property type="entry name" value="7tm_classA_rhodopsin-like"/>
    <property type="match status" value="1"/>
</dbReference>
<dbReference type="PANTHER" id="PTHR24229">
    <property type="entry name" value="NEUROPEPTIDES RECEPTOR"/>
    <property type="match status" value="1"/>
</dbReference>
<evidence type="ECO:0000313" key="12">
    <source>
        <dbReference type="Proteomes" id="UP000887566"/>
    </source>
</evidence>
<proteinExistence type="predicted"/>
<dbReference type="Proteomes" id="UP000887566">
    <property type="component" value="Unplaced"/>
</dbReference>
<reference evidence="13" key="1">
    <citation type="submission" date="2022-11" db="UniProtKB">
        <authorList>
            <consortium name="WormBaseParasite"/>
        </authorList>
    </citation>
    <scope>IDENTIFICATION</scope>
</reference>
<evidence type="ECO:0000256" key="4">
    <source>
        <dbReference type="ARBA" id="ARBA00022989"/>
    </source>
</evidence>
<keyword evidence="2" id="KW-1003">Cell membrane</keyword>
<evidence type="ECO:0000256" key="8">
    <source>
        <dbReference type="ARBA" id="ARBA00023224"/>
    </source>
</evidence>
<feature type="transmembrane region" description="Helical" evidence="10">
    <location>
        <begin position="7"/>
        <end position="32"/>
    </location>
</feature>
<feature type="transmembrane region" description="Helical" evidence="10">
    <location>
        <begin position="159"/>
        <end position="183"/>
    </location>
</feature>
<dbReference type="Pfam" id="PF00001">
    <property type="entry name" value="7tm_1"/>
    <property type="match status" value="1"/>
</dbReference>
<dbReference type="PRINTS" id="PR00237">
    <property type="entry name" value="GPCRRHODOPSN"/>
</dbReference>
<dbReference type="GO" id="GO:0005886">
    <property type="term" value="C:plasma membrane"/>
    <property type="evidence" value="ECO:0007669"/>
    <property type="project" value="UniProtKB-SubCell"/>
</dbReference>
<name>A0A914W949_9BILA</name>
<sequence>MIEGADVAAYALSVLYSSLAVFGLLGNLWVLVTVSSQLFHYGGSKKLYTNGLISSNGLTIGYSGVLGRGGRSSFKSHQASAYIYLLVLSVVDLLSVFPVPLLITDIIRNEWPFGLPLCKLLFVCEGMNKSLSPLILTALSVDRYVAVCKPTLFWMRETGFACIVLTICFGIAALFIAPVTFYAEVVPMPDSNFKEHDKCSLHFINMRIYKYFDLAQTVCCYLTPLVLICFVYAAILLKLWNHTRYSAVGRRTTISLSRVVRCSVMVVAFYFICWTPYWTMRLKSSMRDYFDSSNSSNSSDSVASELVQTKNCTHDQMESGEPCDEAKALEMPGGWTVFIMYMVHSLPYAQSAFNWLFYAFLNRHLRQASRPASRATAPTFDNASRDTSYCTSLLHNLQTVGSHLRAASLDTGHLFMRHSPFRYRSRMKSRYGRRPRAFTVPAFLAPVPTNPSGSRSSTCLRDQLAFLTPDRIAVPFRAASDNCARSVYPNDFVDQQLSSSSSADLIAEAHSEPLLYQSHKKSATLPDRLASAPTSPTLRGGAATTRGRKNSIPYVHGRTDWKQAACANGNGLNGPVKMVLDLWRRNSLPTNSQTGTPTVEWL</sequence>
<keyword evidence="12" id="KW-1185">Reference proteome</keyword>
<keyword evidence="4 10" id="KW-1133">Transmembrane helix</keyword>
<dbReference type="PANTHER" id="PTHR24229:SF84">
    <property type="entry name" value="G-PROTEIN COUPLED RECEPTORS FAMILY 1 PROFILE DOMAIN-CONTAINING PROTEIN"/>
    <property type="match status" value="1"/>
</dbReference>
<organism evidence="12 13">
    <name type="scientific">Plectus sambesii</name>
    <dbReference type="NCBI Taxonomy" id="2011161"/>
    <lineage>
        <taxon>Eukaryota</taxon>
        <taxon>Metazoa</taxon>
        <taxon>Ecdysozoa</taxon>
        <taxon>Nematoda</taxon>
        <taxon>Chromadorea</taxon>
        <taxon>Plectida</taxon>
        <taxon>Plectina</taxon>
        <taxon>Plectoidea</taxon>
        <taxon>Plectidae</taxon>
        <taxon>Plectus</taxon>
    </lineage>
</organism>
<dbReference type="GO" id="GO:0042277">
    <property type="term" value="F:peptide binding"/>
    <property type="evidence" value="ECO:0007669"/>
    <property type="project" value="TreeGrafter"/>
</dbReference>
<evidence type="ECO:0000259" key="11">
    <source>
        <dbReference type="PROSITE" id="PS50262"/>
    </source>
</evidence>
<dbReference type="Gene3D" id="1.20.1070.10">
    <property type="entry name" value="Rhodopsin 7-helix transmembrane proteins"/>
    <property type="match status" value="1"/>
</dbReference>
<dbReference type="InterPro" id="IPR000276">
    <property type="entry name" value="GPCR_Rhodpsn"/>
</dbReference>
<dbReference type="SUPFAM" id="SSF81321">
    <property type="entry name" value="Family A G protein-coupled receptor-like"/>
    <property type="match status" value="1"/>
</dbReference>
<evidence type="ECO:0000313" key="13">
    <source>
        <dbReference type="WBParaSite" id="PSAMB.scaffold3570size22295.g22001.t1"/>
    </source>
</evidence>
<keyword evidence="6 10" id="KW-0472">Membrane</keyword>
<comment type="subcellular location">
    <subcellularLocation>
        <location evidence="1">Cell membrane</location>
        <topology evidence="1">Multi-pass membrane protein</topology>
    </subcellularLocation>
</comment>
<keyword evidence="7" id="KW-0675">Receptor</keyword>
<dbReference type="GO" id="GO:0043005">
    <property type="term" value="C:neuron projection"/>
    <property type="evidence" value="ECO:0007669"/>
    <property type="project" value="TreeGrafter"/>
</dbReference>
<dbReference type="PROSITE" id="PS50262">
    <property type="entry name" value="G_PROTEIN_RECEP_F1_2"/>
    <property type="match status" value="1"/>
</dbReference>
<evidence type="ECO:0000256" key="3">
    <source>
        <dbReference type="ARBA" id="ARBA00022692"/>
    </source>
</evidence>
<evidence type="ECO:0000256" key="6">
    <source>
        <dbReference type="ARBA" id="ARBA00023136"/>
    </source>
</evidence>
<evidence type="ECO:0000256" key="5">
    <source>
        <dbReference type="ARBA" id="ARBA00023040"/>
    </source>
</evidence>
<feature type="domain" description="G-protein coupled receptors family 1 profile" evidence="11">
    <location>
        <begin position="26"/>
        <end position="358"/>
    </location>
</feature>
<feature type="transmembrane region" description="Helical" evidence="10">
    <location>
        <begin position="81"/>
        <end position="103"/>
    </location>
</feature>
<protein>
    <submittedName>
        <fullName evidence="13">G-protein coupled receptors family 1 profile domain-containing protein</fullName>
    </submittedName>
</protein>
<feature type="transmembrane region" description="Helical" evidence="10">
    <location>
        <begin position="214"/>
        <end position="237"/>
    </location>
</feature>
<feature type="region of interest" description="Disordered" evidence="9">
    <location>
        <begin position="525"/>
        <end position="553"/>
    </location>
</feature>
<evidence type="ECO:0000256" key="7">
    <source>
        <dbReference type="ARBA" id="ARBA00023170"/>
    </source>
</evidence>
<keyword evidence="3 10" id="KW-0812">Transmembrane</keyword>
<evidence type="ECO:0000256" key="9">
    <source>
        <dbReference type="SAM" id="MobiDB-lite"/>
    </source>
</evidence>
<evidence type="ECO:0000256" key="2">
    <source>
        <dbReference type="ARBA" id="ARBA00022475"/>
    </source>
</evidence>
<dbReference type="AlphaFoldDB" id="A0A914W949"/>
<keyword evidence="5" id="KW-0297">G-protein coupled receptor</keyword>
<evidence type="ECO:0000256" key="1">
    <source>
        <dbReference type="ARBA" id="ARBA00004651"/>
    </source>
</evidence>
<dbReference type="InterPro" id="IPR017452">
    <property type="entry name" value="GPCR_Rhodpsn_7TM"/>
</dbReference>
<dbReference type="WBParaSite" id="PSAMB.scaffold3570size22295.g22001.t1">
    <property type="protein sequence ID" value="PSAMB.scaffold3570size22295.g22001.t1"/>
    <property type="gene ID" value="PSAMB.scaffold3570size22295.g22001"/>
</dbReference>
<dbReference type="GO" id="GO:0004930">
    <property type="term" value="F:G protein-coupled receptor activity"/>
    <property type="evidence" value="ECO:0007669"/>
    <property type="project" value="UniProtKB-KW"/>
</dbReference>
<evidence type="ECO:0000256" key="10">
    <source>
        <dbReference type="SAM" id="Phobius"/>
    </source>
</evidence>
<feature type="transmembrane region" description="Helical" evidence="10">
    <location>
        <begin position="258"/>
        <end position="277"/>
    </location>
</feature>
<keyword evidence="8" id="KW-0807">Transducer</keyword>